<dbReference type="AlphaFoldDB" id="A0A822ZDK3"/>
<keyword evidence="2" id="KW-1185">Reference proteome</keyword>
<gene>
    <name evidence="1" type="ORF">HUJ06_013991</name>
</gene>
<protein>
    <submittedName>
        <fullName evidence="1">Uncharacterized protein</fullName>
    </submittedName>
</protein>
<comment type="caution">
    <text evidence="1">The sequence shown here is derived from an EMBL/GenBank/DDBJ whole genome shotgun (WGS) entry which is preliminary data.</text>
</comment>
<proteinExistence type="predicted"/>
<evidence type="ECO:0000313" key="1">
    <source>
        <dbReference type="EMBL" id="DAD39668.1"/>
    </source>
</evidence>
<reference evidence="1 2" key="1">
    <citation type="journal article" date="2020" name="Mol. Biol. Evol.">
        <title>Distinct Expression and Methylation Patterns for Genes with Different Fates following a Single Whole-Genome Duplication in Flowering Plants.</title>
        <authorList>
            <person name="Shi T."/>
            <person name="Rahmani R.S."/>
            <person name="Gugger P.F."/>
            <person name="Wang M."/>
            <person name="Li H."/>
            <person name="Zhang Y."/>
            <person name="Li Z."/>
            <person name="Wang Q."/>
            <person name="Van de Peer Y."/>
            <person name="Marchal K."/>
            <person name="Chen J."/>
        </authorList>
    </citation>
    <scope>NUCLEOTIDE SEQUENCE [LARGE SCALE GENOMIC DNA]</scope>
    <source>
        <tissue evidence="1">Leaf</tissue>
    </source>
</reference>
<dbReference type="EMBL" id="DUZY01000005">
    <property type="protein sequence ID" value="DAD39668.1"/>
    <property type="molecule type" value="Genomic_DNA"/>
</dbReference>
<accession>A0A822ZDK3</accession>
<name>A0A822ZDK3_NELNU</name>
<evidence type="ECO:0000313" key="2">
    <source>
        <dbReference type="Proteomes" id="UP000607653"/>
    </source>
</evidence>
<sequence length="96" mass="11024">MKTPYNLTCQYFCKNLIFSTVIGPVLHVPKHYPVKCLLQFQKRTLPVAQETNRVARITRLMQFWTGNKLNSFFCNSVYSTIDLTGDGNASEVVTIY</sequence>
<organism evidence="1 2">
    <name type="scientific">Nelumbo nucifera</name>
    <name type="common">Sacred lotus</name>
    <dbReference type="NCBI Taxonomy" id="4432"/>
    <lineage>
        <taxon>Eukaryota</taxon>
        <taxon>Viridiplantae</taxon>
        <taxon>Streptophyta</taxon>
        <taxon>Embryophyta</taxon>
        <taxon>Tracheophyta</taxon>
        <taxon>Spermatophyta</taxon>
        <taxon>Magnoliopsida</taxon>
        <taxon>Proteales</taxon>
        <taxon>Nelumbonaceae</taxon>
        <taxon>Nelumbo</taxon>
    </lineage>
</organism>
<dbReference type="Proteomes" id="UP000607653">
    <property type="component" value="Unassembled WGS sequence"/>
</dbReference>